<evidence type="ECO:0000256" key="3">
    <source>
        <dbReference type="ARBA" id="ARBA00022634"/>
    </source>
</evidence>
<comment type="catalytic activity">
    <reaction evidence="8 9">
        <text>thymidine + ATP = dTMP + ADP + H(+)</text>
        <dbReference type="Rhea" id="RHEA:19129"/>
        <dbReference type="ChEBI" id="CHEBI:15378"/>
        <dbReference type="ChEBI" id="CHEBI:17748"/>
        <dbReference type="ChEBI" id="CHEBI:30616"/>
        <dbReference type="ChEBI" id="CHEBI:63528"/>
        <dbReference type="ChEBI" id="CHEBI:456216"/>
        <dbReference type="EC" id="2.7.1.21"/>
    </reaction>
</comment>
<evidence type="ECO:0000313" key="12">
    <source>
        <dbReference type="Proteomes" id="UP001437460"/>
    </source>
</evidence>
<dbReference type="SUPFAM" id="SSF57716">
    <property type="entry name" value="Glucocorticoid receptor-like (DNA-binding domain)"/>
    <property type="match status" value="1"/>
</dbReference>
<feature type="binding site" evidence="8">
    <location>
        <position position="190"/>
    </location>
    <ligand>
        <name>Zn(2+)</name>
        <dbReference type="ChEBI" id="CHEBI:29105"/>
    </ligand>
</feature>
<dbReference type="PROSITE" id="PS00603">
    <property type="entry name" value="TK_CELLULAR_TYPE"/>
    <property type="match status" value="1"/>
</dbReference>
<keyword evidence="5 8" id="KW-0547">Nucleotide-binding</keyword>
<dbReference type="InterPro" id="IPR020633">
    <property type="entry name" value="Thymidine_kinase_CS"/>
</dbReference>
<dbReference type="PANTHER" id="PTHR11441:SF0">
    <property type="entry name" value="THYMIDINE KINASE, CYTOSOLIC"/>
    <property type="match status" value="1"/>
</dbReference>
<dbReference type="SUPFAM" id="SSF52540">
    <property type="entry name" value="P-loop containing nucleoside triphosphate hydrolases"/>
    <property type="match status" value="1"/>
</dbReference>
<keyword evidence="4 8" id="KW-0808">Transferase</keyword>
<name>A0ABV1HHW2_9FIRM</name>
<dbReference type="InterPro" id="IPR001267">
    <property type="entry name" value="Thymidine_kinase"/>
</dbReference>
<proteinExistence type="inferred from homology"/>
<evidence type="ECO:0000256" key="10">
    <source>
        <dbReference type="RuleBase" id="RU004165"/>
    </source>
</evidence>
<organism evidence="11 12">
    <name type="scientific">Ventrimonas faecis</name>
    <dbReference type="NCBI Taxonomy" id="3133170"/>
    <lineage>
        <taxon>Bacteria</taxon>
        <taxon>Bacillati</taxon>
        <taxon>Bacillota</taxon>
        <taxon>Clostridia</taxon>
        <taxon>Lachnospirales</taxon>
        <taxon>Lachnospiraceae</taxon>
        <taxon>Ventrimonas</taxon>
    </lineage>
</organism>
<dbReference type="HAMAP" id="MF_00124">
    <property type="entry name" value="Thymidine_kinase"/>
    <property type="match status" value="1"/>
</dbReference>
<evidence type="ECO:0000256" key="1">
    <source>
        <dbReference type="ARBA" id="ARBA00007587"/>
    </source>
</evidence>
<keyword evidence="12" id="KW-1185">Reference proteome</keyword>
<keyword evidence="6 8" id="KW-0418">Kinase</keyword>
<evidence type="ECO:0000256" key="6">
    <source>
        <dbReference type="ARBA" id="ARBA00022777"/>
    </source>
</evidence>
<evidence type="ECO:0000256" key="9">
    <source>
        <dbReference type="RuleBase" id="RU000544"/>
    </source>
</evidence>
<comment type="caution">
    <text evidence="8">Lacks conserved residue(s) required for the propagation of feature annotation.</text>
</comment>
<dbReference type="InterPro" id="IPR027417">
    <property type="entry name" value="P-loop_NTPase"/>
</dbReference>
<evidence type="ECO:0000313" key="11">
    <source>
        <dbReference type="EMBL" id="MEQ2561909.1"/>
    </source>
</evidence>
<dbReference type="Gene3D" id="3.30.60.20">
    <property type="match status" value="1"/>
</dbReference>
<gene>
    <name evidence="8" type="primary">tdk</name>
    <name evidence="11" type="ORF">WMO41_01710</name>
</gene>
<dbReference type="PIRSF" id="PIRSF035805">
    <property type="entry name" value="TK_cell"/>
    <property type="match status" value="1"/>
</dbReference>
<feature type="active site" description="Proton acceptor" evidence="8">
    <location>
        <position position="94"/>
    </location>
</feature>
<keyword evidence="8" id="KW-0963">Cytoplasm</keyword>
<keyword evidence="8" id="KW-0479">Metal-binding</keyword>
<dbReference type="NCBIfam" id="NF003300">
    <property type="entry name" value="PRK04296.1-5"/>
    <property type="match status" value="1"/>
</dbReference>
<dbReference type="PANTHER" id="PTHR11441">
    <property type="entry name" value="THYMIDINE KINASE"/>
    <property type="match status" value="1"/>
</dbReference>
<keyword evidence="7 8" id="KW-0067">ATP-binding</keyword>
<evidence type="ECO:0000256" key="7">
    <source>
        <dbReference type="ARBA" id="ARBA00022840"/>
    </source>
</evidence>
<dbReference type="RefSeq" id="WP_349228341.1">
    <property type="nucleotide sequence ID" value="NZ_JBBMFJ010000002.1"/>
</dbReference>
<comment type="subcellular location">
    <subcellularLocation>
        <location evidence="8">Cytoplasm</location>
    </subcellularLocation>
</comment>
<accession>A0ABV1HHW2</accession>
<evidence type="ECO:0000256" key="4">
    <source>
        <dbReference type="ARBA" id="ARBA00022679"/>
    </source>
</evidence>
<keyword evidence="8" id="KW-0862">Zinc</keyword>
<dbReference type="EC" id="2.7.1.21" evidence="2 8"/>
<evidence type="ECO:0000256" key="5">
    <source>
        <dbReference type="ARBA" id="ARBA00022741"/>
    </source>
</evidence>
<protein>
    <recommendedName>
        <fullName evidence="2 8">Thymidine kinase</fullName>
        <ecNumber evidence="2 8">2.7.1.21</ecNumber>
    </recommendedName>
</protein>
<evidence type="ECO:0000256" key="2">
    <source>
        <dbReference type="ARBA" id="ARBA00012118"/>
    </source>
</evidence>
<comment type="caution">
    <text evidence="11">The sequence shown here is derived from an EMBL/GenBank/DDBJ whole genome shotgun (WGS) entry which is preliminary data.</text>
</comment>
<feature type="binding site" evidence="8">
    <location>
        <position position="151"/>
    </location>
    <ligand>
        <name>Zn(2+)</name>
        <dbReference type="ChEBI" id="CHEBI:29105"/>
    </ligand>
</feature>
<keyword evidence="3 8" id="KW-0237">DNA synthesis</keyword>
<sequence length="201" mass="23109">MAKLYFRYGAMGSSKSANILMVRYNYEERGQYAVLLKPRTDNRDRENEICSRMGLSAPAGYVDEFLKEISGVWAKESGEYCYHGKEVNAILVDEAQFLSPDEVDTLSDFVDFYNIPVLCYGLRTDFLNHLFPGSRRLMEIADVIEEVPTVCWCGKRAQCNTRYADGKIVREGAQIMLGSNESYVALCRKHYKEGKLWRQKH</sequence>
<comment type="similarity">
    <text evidence="1 8 10">Belongs to the thymidine kinase family.</text>
</comment>
<feature type="binding site" evidence="8">
    <location>
        <position position="153"/>
    </location>
    <ligand>
        <name>Zn(2+)</name>
        <dbReference type="ChEBI" id="CHEBI:29105"/>
    </ligand>
</feature>
<reference evidence="11 12" key="1">
    <citation type="submission" date="2024-03" db="EMBL/GenBank/DDBJ databases">
        <title>Human intestinal bacterial collection.</title>
        <authorList>
            <person name="Pauvert C."/>
            <person name="Hitch T.C.A."/>
            <person name="Clavel T."/>
        </authorList>
    </citation>
    <scope>NUCLEOTIDE SEQUENCE [LARGE SCALE GENOMIC DNA]</scope>
    <source>
        <strain evidence="11 12">CLA-AP-H27</strain>
    </source>
</reference>
<feature type="binding site" evidence="8">
    <location>
        <begin position="93"/>
        <end position="96"/>
    </location>
    <ligand>
        <name>ATP</name>
        <dbReference type="ChEBI" id="CHEBI:30616"/>
    </ligand>
</feature>
<comment type="subunit">
    <text evidence="8">Homotetramer.</text>
</comment>
<dbReference type="Gene3D" id="3.40.50.300">
    <property type="entry name" value="P-loop containing nucleotide triphosphate hydrolases"/>
    <property type="match status" value="1"/>
</dbReference>
<feature type="binding site" evidence="8">
    <location>
        <position position="187"/>
    </location>
    <ligand>
        <name>Zn(2+)</name>
        <dbReference type="ChEBI" id="CHEBI:29105"/>
    </ligand>
</feature>
<dbReference type="Pfam" id="PF00265">
    <property type="entry name" value="TK"/>
    <property type="match status" value="1"/>
</dbReference>
<dbReference type="GO" id="GO:0004797">
    <property type="term" value="F:thymidine kinase activity"/>
    <property type="evidence" value="ECO:0007669"/>
    <property type="project" value="UniProtKB-EC"/>
</dbReference>
<dbReference type="Proteomes" id="UP001437460">
    <property type="component" value="Unassembled WGS sequence"/>
</dbReference>
<evidence type="ECO:0000256" key="8">
    <source>
        <dbReference type="HAMAP-Rule" id="MF_00124"/>
    </source>
</evidence>
<dbReference type="EMBL" id="JBBMFJ010000002">
    <property type="protein sequence ID" value="MEQ2561909.1"/>
    <property type="molecule type" value="Genomic_DNA"/>
</dbReference>